<feature type="region of interest" description="Disordered" evidence="2">
    <location>
        <begin position="828"/>
        <end position="860"/>
    </location>
</feature>
<feature type="region of interest" description="Disordered" evidence="2">
    <location>
        <begin position="875"/>
        <end position="1199"/>
    </location>
</feature>
<dbReference type="SUPFAM" id="SSF117281">
    <property type="entry name" value="Kelch motif"/>
    <property type="match status" value="1"/>
</dbReference>
<sequence>MATPKKYVAFVRPSEPTIIKEGDFVDGKTVAEIATAIELNQETEILAITTPCYRETLKNDQVPSKLFPNLLQNVRPGKFTRPDFYLSILPKSYESKFTIFMNVKTKKDNFGIPPFEVNFDPSNTTVENILNEAKAQFRFGVVKASLISDGKKIKKDKKDKLKLDQLRTKQLTMKVEIDDKSKSKIKTRINITNEIQTTETTYLKGLETLEEKWHPILEKEKMMNQDELNQVFNDLPTIINCHKTFYKDIFERSQNLYGAMLSDVFLDFAAFFKISLHYISNYSSVIQLILRKSKNKEWDTKLTNIGQDIGPLQSYLITPVQRMPRYILFLRELIKVTPESHPDCGLLAAAEGKIKQITEEIDRASNIAENKAKLAAIQMNMDKSCVILTPTRTLVSEYSVSVEQKNKSSKYKGQLYLFNDLVLLTNAESKTSQKSVFEMAIILFRYIDCPSKKDITLFSKSKPKDNPIVVSFSKQEEKDQFIQNFTKLLDDNYESLHIENKLPFKLVKTNHSLSLCSGNDVCILGNELYSYSNSYFISVNLKTGEVTNINAKIDTKSGHSMTALDDSSFLIYGGKAMGEPIGSIYMFSKNNPNFVDVGADNTPEPRYGHSAVMYKGKLFVFGGISHKKKTLNDLCVYDPLLGRWAGNNPLNDSPPPRAFHSSFVYNDKMYIYGGCDSKKKTFLNDVYALDLIDLKWSRVEIQLPPRAFHRTVMVGSMMVTIGGSNKRRIVPTTIVKLDEKELVPVKGTNCYNNPPTLTRFGMDYLEPYLYIYGGETARSSDEKTNGLFMIEVPHPNSLSKTEATLSLQSPRLKRSLLRIPSIHLIRRVSEHTGNENDNTENENDGENNNSEINEEEEDEYDYDDDDLLGVMQDELNEENEVEVEKTKKDDNKRKLTLRNQAIPIPPSSGNKAKPDSKRHSTTRKAKKDDLRKPKTDSPIRSSSRSKTPLFKPATDSDSESNKIKDDTKQDIPNEIITETSTETQEISKVSSKDDTKSETKSEKTEPHVSNEVTNSKNDSNMKPETVPVPQQKEIKKITQKSSDSEDIDFKPKRSRSSIRKARSESSDEIENDESTSTSSTPNSKKKSNKDTNVKADKPSTTRPTTKVVVVRKKVRKQKKTDIDRSDDDIKSTPSSKRGSNSATREERRHSSRKSKDGDGDKKKKVKKPPPIVDDEIAEPPAKKSSSKNKHAPPPLLDSD</sequence>
<organism evidence="4 5">
    <name type="scientific">Tritrichomonas foetus</name>
    <dbReference type="NCBI Taxonomy" id="1144522"/>
    <lineage>
        <taxon>Eukaryota</taxon>
        <taxon>Metamonada</taxon>
        <taxon>Parabasalia</taxon>
        <taxon>Tritrichomonadida</taxon>
        <taxon>Tritrichomonadidae</taxon>
        <taxon>Tritrichomonas</taxon>
    </lineage>
</organism>
<dbReference type="GO" id="GO:0005085">
    <property type="term" value="F:guanyl-nucleotide exchange factor activity"/>
    <property type="evidence" value="ECO:0007669"/>
    <property type="project" value="InterPro"/>
</dbReference>
<dbReference type="PROSITE" id="PS00741">
    <property type="entry name" value="DH_1"/>
    <property type="match status" value="1"/>
</dbReference>
<feature type="compositionally biased region" description="Basic and acidic residues" evidence="2">
    <location>
        <begin position="1143"/>
        <end position="1161"/>
    </location>
</feature>
<dbReference type="Pfam" id="PF00621">
    <property type="entry name" value="RhoGEF"/>
    <property type="match status" value="1"/>
</dbReference>
<dbReference type="AlphaFoldDB" id="A0A1J4JS81"/>
<dbReference type="GO" id="GO:0005737">
    <property type="term" value="C:cytoplasm"/>
    <property type="evidence" value="ECO:0007669"/>
    <property type="project" value="TreeGrafter"/>
</dbReference>
<feature type="coiled-coil region" evidence="1">
    <location>
        <begin position="347"/>
        <end position="374"/>
    </location>
</feature>
<dbReference type="VEuPathDB" id="TrichDB:TRFO_07534"/>
<dbReference type="SUPFAM" id="SSF48065">
    <property type="entry name" value="DBL homology domain (DH-domain)"/>
    <property type="match status" value="1"/>
</dbReference>
<dbReference type="PANTHER" id="PTHR12673:SF159">
    <property type="entry name" value="LD03170P"/>
    <property type="match status" value="1"/>
</dbReference>
<feature type="compositionally biased region" description="Polar residues" evidence="2">
    <location>
        <begin position="1010"/>
        <end position="1022"/>
    </location>
</feature>
<dbReference type="OrthoDB" id="432528at2759"/>
<dbReference type="InterPro" id="IPR035899">
    <property type="entry name" value="DBL_dom_sf"/>
</dbReference>
<feature type="compositionally biased region" description="Basic and acidic residues" evidence="2">
    <location>
        <begin position="1088"/>
        <end position="1099"/>
    </location>
</feature>
<keyword evidence="5" id="KW-1185">Reference proteome</keyword>
<dbReference type="InterPro" id="IPR011993">
    <property type="entry name" value="PH-like_dom_sf"/>
</dbReference>
<feature type="compositionally biased region" description="Basic and acidic residues" evidence="2">
    <location>
        <begin position="959"/>
        <end position="971"/>
    </location>
</feature>
<dbReference type="Gene3D" id="2.120.10.80">
    <property type="entry name" value="Kelch-type beta propeller"/>
    <property type="match status" value="1"/>
</dbReference>
<dbReference type="Proteomes" id="UP000179807">
    <property type="component" value="Unassembled WGS sequence"/>
</dbReference>
<accession>A0A1J4JS81</accession>
<comment type="caution">
    <text evidence="4">The sequence shown here is derived from an EMBL/GenBank/DDBJ whole genome shotgun (WGS) entry which is preliminary data.</text>
</comment>
<feature type="compositionally biased region" description="Basic residues" evidence="2">
    <location>
        <begin position="1109"/>
        <end position="1118"/>
    </location>
</feature>
<feature type="compositionally biased region" description="Low complexity" evidence="2">
    <location>
        <begin position="972"/>
        <end position="989"/>
    </location>
</feature>
<evidence type="ECO:0000259" key="3">
    <source>
        <dbReference type="PROSITE" id="PS50010"/>
    </source>
</evidence>
<proteinExistence type="predicted"/>
<feature type="compositionally biased region" description="Basic and acidic residues" evidence="2">
    <location>
        <begin position="926"/>
        <end position="937"/>
    </location>
</feature>
<dbReference type="InterPro" id="IPR001331">
    <property type="entry name" value="GDS_CDC24_CS"/>
</dbReference>
<dbReference type="EMBL" id="MLAK01000904">
    <property type="protein sequence ID" value="OHT01618.1"/>
    <property type="molecule type" value="Genomic_DNA"/>
</dbReference>
<gene>
    <name evidence="4" type="ORF">TRFO_07534</name>
</gene>
<keyword evidence="1" id="KW-0175">Coiled coil</keyword>
<feature type="compositionally biased region" description="Basic and acidic residues" evidence="2">
    <location>
        <begin position="1119"/>
        <end position="1130"/>
    </location>
</feature>
<dbReference type="GO" id="GO:0035556">
    <property type="term" value="P:intracellular signal transduction"/>
    <property type="evidence" value="ECO:0007669"/>
    <property type="project" value="InterPro"/>
</dbReference>
<feature type="compositionally biased region" description="Polar residues" evidence="2">
    <location>
        <begin position="1131"/>
        <end position="1142"/>
    </location>
</feature>
<dbReference type="GeneID" id="94828438"/>
<dbReference type="SMART" id="SM00325">
    <property type="entry name" value="RhoGEF"/>
    <property type="match status" value="1"/>
</dbReference>
<dbReference type="Gene3D" id="2.30.29.30">
    <property type="entry name" value="Pleckstrin-homology domain (PH domain)/Phosphotyrosine-binding domain (PTB)"/>
    <property type="match status" value="1"/>
</dbReference>
<dbReference type="PROSITE" id="PS50010">
    <property type="entry name" value="DH_2"/>
    <property type="match status" value="1"/>
</dbReference>
<dbReference type="Gene3D" id="1.20.900.10">
    <property type="entry name" value="Dbl homology (DH) domain"/>
    <property type="match status" value="1"/>
</dbReference>
<dbReference type="Pfam" id="PF24681">
    <property type="entry name" value="Kelch_KLHDC2_KLHL20_DRC7"/>
    <property type="match status" value="1"/>
</dbReference>
<feature type="domain" description="DH" evidence="3">
    <location>
        <begin position="187"/>
        <end position="364"/>
    </location>
</feature>
<name>A0A1J4JS81_9EUKA</name>
<feature type="compositionally biased region" description="Basic and acidic residues" evidence="2">
    <location>
        <begin position="882"/>
        <end position="893"/>
    </location>
</feature>
<dbReference type="RefSeq" id="XP_068354754.1">
    <property type="nucleotide sequence ID" value="XM_068493734.1"/>
</dbReference>
<evidence type="ECO:0000313" key="5">
    <source>
        <dbReference type="Proteomes" id="UP000179807"/>
    </source>
</evidence>
<reference evidence="4" key="1">
    <citation type="submission" date="2016-10" db="EMBL/GenBank/DDBJ databases">
        <authorList>
            <person name="Benchimol M."/>
            <person name="Almeida L.G."/>
            <person name="Vasconcelos A.T."/>
            <person name="Perreira-Neves A."/>
            <person name="Rosa I.A."/>
            <person name="Tasca T."/>
            <person name="Bogo M.R."/>
            <person name="de Souza W."/>
        </authorList>
    </citation>
    <scope>NUCLEOTIDE SEQUENCE [LARGE SCALE GENOMIC DNA]</scope>
    <source>
        <strain evidence="4">K</strain>
    </source>
</reference>
<dbReference type="InterPro" id="IPR015915">
    <property type="entry name" value="Kelch-typ_b-propeller"/>
</dbReference>
<evidence type="ECO:0000256" key="2">
    <source>
        <dbReference type="SAM" id="MobiDB-lite"/>
    </source>
</evidence>
<protein>
    <recommendedName>
        <fullName evidence="3">DH domain-containing protein</fullName>
    </recommendedName>
</protein>
<dbReference type="CDD" id="cd00160">
    <property type="entry name" value="RhoGEF"/>
    <property type="match status" value="1"/>
</dbReference>
<evidence type="ECO:0000256" key="1">
    <source>
        <dbReference type="SAM" id="Coils"/>
    </source>
</evidence>
<feature type="compositionally biased region" description="Basic and acidic residues" evidence="2">
    <location>
        <begin position="990"/>
        <end position="1008"/>
    </location>
</feature>
<dbReference type="InterPro" id="IPR051092">
    <property type="entry name" value="FYVE_RhoGEF_PH"/>
</dbReference>
<dbReference type="PANTHER" id="PTHR12673">
    <property type="entry name" value="FACIOGENITAL DYSPLASIA PROTEIN"/>
    <property type="match status" value="1"/>
</dbReference>
<dbReference type="InterPro" id="IPR000219">
    <property type="entry name" value="DH_dom"/>
</dbReference>
<evidence type="ECO:0000313" key="4">
    <source>
        <dbReference type="EMBL" id="OHT01618.1"/>
    </source>
</evidence>